<proteinExistence type="predicted"/>
<evidence type="ECO:0000313" key="3">
    <source>
        <dbReference type="Proteomes" id="UP000243524"/>
    </source>
</evidence>
<comment type="caution">
    <text evidence="2">The sequence shown here is derived from an EMBL/GenBank/DDBJ whole genome shotgun (WGS) entry which is preliminary data.</text>
</comment>
<feature type="compositionally biased region" description="Low complexity" evidence="1">
    <location>
        <begin position="96"/>
        <end position="107"/>
    </location>
</feature>
<dbReference type="Proteomes" id="UP000243524">
    <property type="component" value="Unassembled WGS sequence"/>
</dbReference>
<evidence type="ECO:0000313" key="2">
    <source>
        <dbReference type="EMBL" id="PKR78994.1"/>
    </source>
</evidence>
<dbReference type="OrthoDB" id="2138957at2"/>
<evidence type="ECO:0008006" key="4">
    <source>
        <dbReference type="Google" id="ProtNLM"/>
    </source>
</evidence>
<gene>
    <name evidence="2" type="ORF">CEY16_04370</name>
</gene>
<name>A0A2I0QXF2_9BACI</name>
<sequence>MRIMVASFSIGLMTAALIMGGVFMLEDQENSSEGEQKNKLDGESAQSYLEERDYEVIDPDEVSTLKEKNEQLHKKITQLKETMESMQESNEEEESSAGGSSNTNTDSSVTQYTLTISSGMTPNDIARELEQQDIIQDGDEFSKFLESNDYSRIIQLGTYEVASNLEYSEIAQRITGN</sequence>
<feature type="region of interest" description="Disordered" evidence="1">
    <location>
        <begin position="29"/>
        <end position="107"/>
    </location>
</feature>
<dbReference type="RefSeq" id="WP_101330738.1">
    <property type="nucleotide sequence ID" value="NZ_PJNH01000001.1"/>
</dbReference>
<dbReference type="Gene3D" id="3.30.1490.480">
    <property type="entry name" value="Endolytic murein transglycosylase"/>
    <property type="match status" value="1"/>
</dbReference>
<reference evidence="2 3" key="1">
    <citation type="submission" date="2017-06" db="EMBL/GenBank/DDBJ databases">
        <title>the draft geome sequence of Illustriluteabacillus marina B3227.</title>
        <authorList>
            <person name="He R.-H."/>
            <person name="Du Z.-J."/>
        </authorList>
    </citation>
    <scope>NUCLEOTIDE SEQUENCE [LARGE SCALE GENOMIC DNA]</scope>
    <source>
        <strain evidence="2 3">B3227</strain>
    </source>
</reference>
<organism evidence="2 3">
    <name type="scientific">Halalkalibacillus sediminis</name>
    <dbReference type="NCBI Taxonomy" id="2018042"/>
    <lineage>
        <taxon>Bacteria</taxon>
        <taxon>Bacillati</taxon>
        <taxon>Bacillota</taxon>
        <taxon>Bacilli</taxon>
        <taxon>Bacillales</taxon>
        <taxon>Bacillaceae</taxon>
        <taxon>Halalkalibacillus</taxon>
    </lineage>
</organism>
<protein>
    <recommendedName>
        <fullName evidence="4">Aminodeoxychorismate lyase</fullName>
    </recommendedName>
</protein>
<accession>A0A2I0QXF2</accession>
<dbReference type="EMBL" id="PJNH01000001">
    <property type="protein sequence ID" value="PKR78994.1"/>
    <property type="molecule type" value="Genomic_DNA"/>
</dbReference>
<keyword evidence="3" id="KW-1185">Reference proteome</keyword>
<feature type="compositionally biased region" description="Basic and acidic residues" evidence="1">
    <location>
        <begin position="63"/>
        <end position="73"/>
    </location>
</feature>
<evidence type="ECO:0000256" key="1">
    <source>
        <dbReference type="SAM" id="MobiDB-lite"/>
    </source>
</evidence>
<dbReference type="AlphaFoldDB" id="A0A2I0QXF2"/>